<dbReference type="OrthoDB" id="6159874at2759"/>
<sequence>MRFAISAFLLAYLLAFWCQLPTYLHFNMSNENKDTEGKNLQSEGSDGDHLENVEGGRDEHILQKLIDQINAEPHYRVVTKEEYDFLRLRRPPTSTPNVQQGLFDGTKPKFPPVSYPPLPVYPPGHVPMQGRVPSPGYVPSPRFFNNSALLQNTNPAPIKLPTFSGSEQTQKGEVSYDVWSYEVRCLKGQWPDHVLLQPVRSSLKGTAREILIPLGESASVDNILAKLEDFYGNVCTPENIMQNFYSDHQQEGESMQ</sequence>
<proteinExistence type="predicted"/>
<keyword evidence="1" id="KW-0732">Signal</keyword>
<organism evidence="2 3">
    <name type="scientific">Crassostrea virginica</name>
    <name type="common">Eastern oyster</name>
    <dbReference type="NCBI Taxonomy" id="6565"/>
    <lineage>
        <taxon>Eukaryota</taxon>
        <taxon>Metazoa</taxon>
        <taxon>Spiralia</taxon>
        <taxon>Lophotrochozoa</taxon>
        <taxon>Mollusca</taxon>
        <taxon>Bivalvia</taxon>
        <taxon>Autobranchia</taxon>
        <taxon>Pteriomorphia</taxon>
        <taxon>Ostreida</taxon>
        <taxon>Ostreoidea</taxon>
        <taxon>Ostreidae</taxon>
        <taxon>Crassostrea</taxon>
    </lineage>
</organism>
<dbReference type="AlphaFoldDB" id="A0A8B8CMJ0"/>
<dbReference type="Proteomes" id="UP000694844">
    <property type="component" value="Chromosome 2"/>
</dbReference>
<gene>
    <name evidence="3" type="primary">LOC111119583</name>
</gene>
<evidence type="ECO:0000256" key="1">
    <source>
        <dbReference type="SAM" id="SignalP"/>
    </source>
</evidence>
<dbReference type="RefSeq" id="XP_022315591.1">
    <property type="nucleotide sequence ID" value="XM_022459883.1"/>
</dbReference>
<evidence type="ECO:0000313" key="3">
    <source>
        <dbReference type="RefSeq" id="XP_022315591.1"/>
    </source>
</evidence>
<feature type="chain" id="PRO_5034901402" evidence="1">
    <location>
        <begin position="16"/>
        <end position="256"/>
    </location>
</feature>
<evidence type="ECO:0000313" key="2">
    <source>
        <dbReference type="Proteomes" id="UP000694844"/>
    </source>
</evidence>
<keyword evidence="2" id="KW-1185">Reference proteome</keyword>
<reference evidence="3" key="1">
    <citation type="submission" date="2025-08" db="UniProtKB">
        <authorList>
            <consortium name="RefSeq"/>
        </authorList>
    </citation>
    <scope>IDENTIFICATION</scope>
    <source>
        <tissue evidence="3">Whole sample</tissue>
    </source>
</reference>
<name>A0A8B8CMJ0_CRAVI</name>
<protein>
    <submittedName>
        <fullName evidence="3">Uncharacterized protein LOC111119583</fullName>
    </submittedName>
</protein>
<dbReference type="GeneID" id="111119583"/>
<feature type="signal peptide" evidence="1">
    <location>
        <begin position="1"/>
        <end position="15"/>
    </location>
</feature>
<dbReference type="KEGG" id="cvn:111119583"/>
<accession>A0A8B8CMJ0</accession>